<accession>A0A1W2G8E6</accession>
<proteinExistence type="predicted"/>
<gene>
    <name evidence="6" type="ORF">SAMN04488029_1321</name>
</gene>
<evidence type="ECO:0000256" key="2">
    <source>
        <dbReference type="ARBA" id="ARBA00023136"/>
    </source>
</evidence>
<reference evidence="6 7" key="1">
    <citation type="submission" date="2017-04" db="EMBL/GenBank/DDBJ databases">
        <authorList>
            <person name="Afonso C.L."/>
            <person name="Miller P.J."/>
            <person name="Scott M.A."/>
            <person name="Spackman E."/>
            <person name="Goraichik I."/>
            <person name="Dimitrov K.M."/>
            <person name="Suarez D.L."/>
            <person name="Swayne D.E."/>
        </authorList>
    </citation>
    <scope>NUCLEOTIDE SEQUENCE [LARGE SCALE GENOMIC DNA]</scope>
    <source>
        <strain evidence="6 7">DSM 26133</strain>
    </source>
</reference>
<feature type="signal peptide" evidence="4">
    <location>
        <begin position="1"/>
        <end position="20"/>
    </location>
</feature>
<keyword evidence="4" id="KW-0732">Signal</keyword>
<dbReference type="AlphaFoldDB" id="A0A1W2G8E6"/>
<comment type="subcellular location">
    <subcellularLocation>
        <location evidence="1">Cell outer membrane</location>
    </subcellularLocation>
</comment>
<dbReference type="SUPFAM" id="SSF56935">
    <property type="entry name" value="Porins"/>
    <property type="match status" value="1"/>
</dbReference>
<evidence type="ECO:0000256" key="3">
    <source>
        <dbReference type="ARBA" id="ARBA00023237"/>
    </source>
</evidence>
<evidence type="ECO:0000256" key="1">
    <source>
        <dbReference type="ARBA" id="ARBA00004442"/>
    </source>
</evidence>
<dbReference type="InterPro" id="IPR012910">
    <property type="entry name" value="Plug_dom"/>
</dbReference>
<evidence type="ECO:0000256" key="4">
    <source>
        <dbReference type="SAM" id="SignalP"/>
    </source>
</evidence>
<feature type="domain" description="TonB-dependent receptor plug" evidence="5">
    <location>
        <begin position="211"/>
        <end position="291"/>
    </location>
</feature>
<keyword evidence="7" id="KW-1185">Reference proteome</keyword>
<dbReference type="InterPro" id="IPR036942">
    <property type="entry name" value="Beta-barrel_TonB_sf"/>
</dbReference>
<keyword evidence="3" id="KW-0998">Cell outer membrane</keyword>
<sequence length="849" mass="95137">MRHLLLVTCLMCIGVGVLSAQQKLPFLKAVQQYEKELDASFSYDPAVFGHIQKEFSSNKSLAEFITEAQAQLPVRIERVGENYYTLVLVESTYELTLTDSLASTPINPPFFVLINSNPTDIQLENDKATFTYKPNRSETVIAYAPGYEKKILPFEYLLNHKTLDISLMTQTYLLNDVMIEDFITKGINMDPSNQKISIKVKDLPLLPGETDGDIFASLAALPGITTPDGRPGNLFIRGTAPDQSLILFDNIPMYHRGHYFGTISPYNQKIVNEVEVFRSGYHPRVGGRVGGAVFINTEDNIDNESSYGFGANTLYALGYAKTTLTNKKASLVLGARHSYPTAVRSPKLNAITESVFAATGISDDEGNIGTDVDVTFQDYHAKLIAMPNDKNKITVSGIYSSSDLSYKLIMGAALNQIEGINFENYGVNTEWKCEINPNWSTSIINTLGNYTYSSGSPTPMGETKGENTIKDYNARFELSNSNQPSHDLQLGVDYKLQSSQLKYNNTTDGIINNSAETVFRDDKYQAHTISPFANFSWFTQQFSLQLGLRGSFYSPKQAFYLSPRVQGNYTVNPWLNIKASAGRYHQFLSQVRNLQIGVGGFDNAMWQLATNEQGNVISGSQYMAGFMINQDQWLFDTEVFYKTANNVTYYENLFLDNTSEYFTADNILYGIDTYVRKSFNEATTAWVGYSYGDSKITLDTTNQTTYKSKYVQPHVVYVGSAFQKDRWKLSGVWKYGSGLNAQSLEIAYAQVIYERAQANRPPGAPRAPDPFAEVPERYPNVHSLDLSASYKIPFTNERPWSASFGLSVINVFDTKNLIDRAFRGNPPPPKWVDRNALGFAPNLMVMIEW</sequence>
<dbReference type="STRING" id="692418.SAMN04488029_1321"/>
<organism evidence="6 7">
    <name type="scientific">Reichenbachiella faecimaris</name>
    <dbReference type="NCBI Taxonomy" id="692418"/>
    <lineage>
        <taxon>Bacteria</taxon>
        <taxon>Pseudomonadati</taxon>
        <taxon>Bacteroidota</taxon>
        <taxon>Cytophagia</taxon>
        <taxon>Cytophagales</taxon>
        <taxon>Reichenbachiellaceae</taxon>
        <taxon>Reichenbachiella</taxon>
    </lineage>
</organism>
<dbReference type="Gene3D" id="2.40.170.20">
    <property type="entry name" value="TonB-dependent receptor, beta-barrel domain"/>
    <property type="match status" value="1"/>
</dbReference>
<evidence type="ECO:0000313" key="7">
    <source>
        <dbReference type="Proteomes" id="UP000192472"/>
    </source>
</evidence>
<evidence type="ECO:0000259" key="5">
    <source>
        <dbReference type="Pfam" id="PF07715"/>
    </source>
</evidence>
<dbReference type="GO" id="GO:0009279">
    <property type="term" value="C:cell outer membrane"/>
    <property type="evidence" value="ECO:0007669"/>
    <property type="project" value="UniProtKB-SubCell"/>
</dbReference>
<feature type="chain" id="PRO_5013252677" evidence="4">
    <location>
        <begin position="21"/>
        <end position="849"/>
    </location>
</feature>
<dbReference type="EMBL" id="FWYF01000001">
    <property type="protein sequence ID" value="SMD32960.1"/>
    <property type="molecule type" value="Genomic_DNA"/>
</dbReference>
<dbReference type="Pfam" id="PF07715">
    <property type="entry name" value="Plug"/>
    <property type="match status" value="1"/>
</dbReference>
<evidence type="ECO:0000313" key="6">
    <source>
        <dbReference type="EMBL" id="SMD32960.1"/>
    </source>
</evidence>
<keyword evidence="6" id="KW-0675">Receptor</keyword>
<name>A0A1W2G8E6_REIFA</name>
<dbReference type="Proteomes" id="UP000192472">
    <property type="component" value="Unassembled WGS sequence"/>
</dbReference>
<dbReference type="OrthoDB" id="9803050at2"/>
<keyword evidence="2" id="KW-0472">Membrane</keyword>
<protein>
    <submittedName>
        <fullName evidence="6">Outer membrane receptor proteins, mostly Fe transport</fullName>
    </submittedName>
</protein>